<evidence type="ECO:0000313" key="3">
    <source>
        <dbReference type="Proteomes" id="UP001222027"/>
    </source>
</evidence>
<evidence type="ECO:0000256" key="1">
    <source>
        <dbReference type="SAM" id="MobiDB-lite"/>
    </source>
</evidence>
<dbReference type="AlphaFoldDB" id="A0AAV8RJI3"/>
<accession>A0AAV8RJI3</accession>
<organism evidence="2 3">
    <name type="scientific">Ensete ventricosum</name>
    <name type="common">Abyssinian banana</name>
    <name type="synonym">Musa ensete</name>
    <dbReference type="NCBI Taxonomy" id="4639"/>
    <lineage>
        <taxon>Eukaryota</taxon>
        <taxon>Viridiplantae</taxon>
        <taxon>Streptophyta</taxon>
        <taxon>Embryophyta</taxon>
        <taxon>Tracheophyta</taxon>
        <taxon>Spermatophyta</taxon>
        <taxon>Magnoliopsida</taxon>
        <taxon>Liliopsida</taxon>
        <taxon>Zingiberales</taxon>
        <taxon>Musaceae</taxon>
        <taxon>Ensete</taxon>
    </lineage>
</organism>
<reference evidence="2 3" key="1">
    <citation type="submission" date="2022-12" db="EMBL/GenBank/DDBJ databases">
        <title>Chromosome-scale assembly of the Ensete ventricosum genome.</title>
        <authorList>
            <person name="Dussert Y."/>
            <person name="Stocks J."/>
            <person name="Wendawek A."/>
            <person name="Woldeyes F."/>
            <person name="Nichols R.A."/>
            <person name="Borrell J.S."/>
        </authorList>
    </citation>
    <scope>NUCLEOTIDE SEQUENCE [LARGE SCALE GENOMIC DNA]</scope>
    <source>
        <strain evidence="3">cv. Maze</strain>
        <tissue evidence="2">Seeds</tissue>
    </source>
</reference>
<dbReference type="Proteomes" id="UP001222027">
    <property type="component" value="Unassembled WGS sequence"/>
</dbReference>
<protein>
    <submittedName>
        <fullName evidence="2">Uncharacterized protein</fullName>
    </submittedName>
</protein>
<keyword evidence="3" id="KW-1185">Reference proteome</keyword>
<feature type="region of interest" description="Disordered" evidence="1">
    <location>
        <begin position="44"/>
        <end position="69"/>
    </location>
</feature>
<gene>
    <name evidence="2" type="ORF">OPV22_010621</name>
</gene>
<proteinExistence type="predicted"/>
<name>A0AAV8RJI3_ENSVE</name>
<evidence type="ECO:0000313" key="2">
    <source>
        <dbReference type="EMBL" id="KAJ8500069.1"/>
    </source>
</evidence>
<dbReference type="EMBL" id="JAQQAF010000003">
    <property type="protein sequence ID" value="KAJ8500069.1"/>
    <property type="molecule type" value="Genomic_DNA"/>
</dbReference>
<feature type="region of interest" description="Disordered" evidence="1">
    <location>
        <begin position="1"/>
        <end position="21"/>
    </location>
</feature>
<comment type="caution">
    <text evidence="2">The sequence shown here is derived from an EMBL/GenBank/DDBJ whole genome shotgun (WGS) entry which is preliminary data.</text>
</comment>
<sequence length="69" mass="7565">MGIPSRGAPNTPAWRRQLERHRPSTLFPRAVTCLAAARLRDTRFPAIGSRRDDDSVDEAAASNSDECNG</sequence>
<feature type="compositionally biased region" description="Basic and acidic residues" evidence="1">
    <location>
        <begin position="44"/>
        <end position="53"/>
    </location>
</feature>